<name>A0ABT0IPB0_9HYPH</name>
<keyword evidence="2" id="KW-1185">Reference proteome</keyword>
<reference evidence="1 2" key="1">
    <citation type="submission" date="2022-04" db="EMBL/GenBank/DDBJ databases">
        <title>Rhizobium coralii sp. nov., isolated from coral Turbinaria peltata.</title>
        <authorList>
            <person name="Sun H."/>
        </authorList>
    </citation>
    <scope>NUCLEOTIDE SEQUENCE [LARGE SCALE GENOMIC DNA]</scope>
    <source>
        <strain evidence="1 2">NTR19</strain>
    </source>
</reference>
<gene>
    <name evidence="1" type="ORF">M0654_06895</name>
</gene>
<dbReference type="Proteomes" id="UP001202827">
    <property type="component" value="Unassembled WGS sequence"/>
</dbReference>
<evidence type="ECO:0000313" key="1">
    <source>
        <dbReference type="EMBL" id="MCK8779712.1"/>
    </source>
</evidence>
<sequence length="72" mass="8104">MRPFFETTFGPAELEILDTVLDEWRQEHDLPKESPDVGLAAAVMINLFREGNDTVPALRRAVSEHKALADLI</sequence>
<dbReference type="EMBL" id="JALPRY010000008">
    <property type="protein sequence ID" value="MCK8779712.1"/>
    <property type="molecule type" value="Genomic_DNA"/>
</dbReference>
<evidence type="ECO:0000313" key="2">
    <source>
        <dbReference type="Proteomes" id="UP001202827"/>
    </source>
</evidence>
<protein>
    <submittedName>
        <fullName evidence="1">Uncharacterized protein</fullName>
    </submittedName>
</protein>
<organism evidence="1 2">
    <name type="scientific">Neorhizobium turbinariae</name>
    <dbReference type="NCBI Taxonomy" id="2937795"/>
    <lineage>
        <taxon>Bacteria</taxon>
        <taxon>Pseudomonadati</taxon>
        <taxon>Pseudomonadota</taxon>
        <taxon>Alphaproteobacteria</taxon>
        <taxon>Hyphomicrobiales</taxon>
        <taxon>Rhizobiaceae</taxon>
        <taxon>Rhizobium/Agrobacterium group</taxon>
        <taxon>Neorhizobium</taxon>
    </lineage>
</organism>
<accession>A0ABT0IPB0</accession>
<proteinExistence type="predicted"/>
<dbReference type="RefSeq" id="WP_118852703.1">
    <property type="nucleotide sequence ID" value="NZ_JALPRY010000008.1"/>
</dbReference>
<comment type="caution">
    <text evidence="1">The sequence shown here is derived from an EMBL/GenBank/DDBJ whole genome shotgun (WGS) entry which is preliminary data.</text>
</comment>